<reference evidence="1 2" key="1">
    <citation type="journal article" date="2017" name="Antonie Van Leeuwenhoek">
        <title>Rhizobium rhizosphaerae sp. nov., a novel species isolated from rice rhizosphere.</title>
        <authorList>
            <person name="Zhao J.J."/>
            <person name="Zhang J."/>
            <person name="Zhang R.J."/>
            <person name="Zhang C.W."/>
            <person name="Yin H.Q."/>
            <person name="Zhang X.X."/>
        </authorList>
    </citation>
    <scope>NUCLEOTIDE SEQUENCE [LARGE SCALE GENOMIC DNA]</scope>
    <source>
        <strain evidence="1 2">E3</strain>
    </source>
</reference>
<name>K6YK01_9ALTE</name>
<evidence type="ECO:0000313" key="1">
    <source>
        <dbReference type="EMBL" id="GAC16938.1"/>
    </source>
</evidence>
<dbReference type="STRING" id="1127673.GLIP_4327"/>
<comment type="caution">
    <text evidence="1">The sequence shown here is derived from an EMBL/GenBank/DDBJ whole genome shotgun (WGS) entry which is preliminary data.</text>
</comment>
<keyword evidence="2" id="KW-1185">Reference proteome</keyword>
<organism evidence="1 2">
    <name type="scientific">Aliiglaciecola lipolytica E3</name>
    <dbReference type="NCBI Taxonomy" id="1127673"/>
    <lineage>
        <taxon>Bacteria</taxon>
        <taxon>Pseudomonadati</taxon>
        <taxon>Pseudomonadota</taxon>
        <taxon>Gammaproteobacteria</taxon>
        <taxon>Alteromonadales</taxon>
        <taxon>Alteromonadaceae</taxon>
        <taxon>Aliiglaciecola</taxon>
    </lineage>
</organism>
<proteinExistence type="predicted"/>
<accession>K6YK01</accession>
<gene>
    <name evidence="1" type="ORF">GLIP_4327</name>
</gene>
<dbReference type="EMBL" id="BAEN01000076">
    <property type="protein sequence ID" value="GAC16938.1"/>
    <property type="molecule type" value="Genomic_DNA"/>
</dbReference>
<sequence length="40" mass="4670">MHYIEENLNYCKENPYFATNCVAQLAGLMLKFRGLMAWVS</sequence>
<evidence type="ECO:0000313" key="2">
    <source>
        <dbReference type="Proteomes" id="UP000006334"/>
    </source>
</evidence>
<protein>
    <submittedName>
        <fullName evidence="1">Uncharacterized protein</fullName>
    </submittedName>
</protein>
<dbReference type="AlphaFoldDB" id="K6YK01"/>
<dbReference type="Proteomes" id="UP000006334">
    <property type="component" value="Unassembled WGS sequence"/>
</dbReference>